<dbReference type="Pfam" id="PF04851">
    <property type="entry name" value="ResIII"/>
    <property type="match status" value="1"/>
</dbReference>
<keyword evidence="3" id="KW-0347">Helicase</keyword>
<dbReference type="InterPro" id="IPR006935">
    <property type="entry name" value="Helicase/UvrB_N"/>
</dbReference>
<dbReference type="EMBL" id="JAAVJL010000001">
    <property type="protein sequence ID" value="NMF58049.1"/>
    <property type="molecule type" value="Genomic_DNA"/>
</dbReference>
<keyword evidence="3" id="KW-0067">ATP-binding</keyword>
<evidence type="ECO:0000313" key="4">
    <source>
        <dbReference type="Proteomes" id="UP000738376"/>
    </source>
</evidence>
<dbReference type="InterPro" id="IPR001650">
    <property type="entry name" value="Helicase_C-like"/>
</dbReference>
<dbReference type="PANTHER" id="PTHR47396:SF1">
    <property type="entry name" value="ATP-DEPENDENT HELICASE IRC3-RELATED"/>
    <property type="match status" value="1"/>
</dbReference>
<dbReference type="InterPro" id="IPR050742">
    <property type="entry name" value="Helicase_Restrict-Modif_Enz"/>
</dbReference>
<gene>
    <name evidence="3" type="ORF">HC246_08435</name>
</gene>
<reference evidence="3 4" key="1">
    <citation type="submission" date="2020-03" db="EMBL/GenBank/DDBJ databases">
        <title>Draft Genome Sequence of 2-Methylisoborneol Producing Pseudanabaena yagii Strain GIHE-NHR1 Isolated from North Han River in South Korea.</title>
        <authorList>
            <person name="Jeong J."/>
        </authorList>
    </citation>
    <scope>NUCLEOTIDE SEQUENCE [LARGE SCALE GENOMIC DNA]</scope>
    <source>
        <strain evidence="3 4">GIHE-NHR1</strain>
    </source>
</reference>
<keyword evidence="3" id="KW-0378">Hydrolase</keyword>
<protein>
    <submittedName>
        <fullName evidence="3">DEAD/DEAH box helicase family protein</fullName>
    </submittedName>
</protein>
<dbReference type="Gene3D" id="3.90.1570.30">
    <property type="match status" value="1"/>
</dbReference>
<dbReference type="NCBIfam" id="NF046051">
    <property type="entry name" value="restrict_EcoAI"/>
    <property type="match status" value="1"/>
</dbReference>
<feature type="compositionally biased region" description="Pro residues" evidence="1">
    <location>
        <begin position="565"/>
        <end position="574"/>
    </location>
</feature>
<dbReference type="PROSITE" id="PS51192">
    <property type="entry name" value="HELICASE_ATP_BIND_1"/>
    <property type="match status" value="1"/>
</dbReference>
<dbReference type="Gene3D" id="3.40.50.300">
    <property type="entry name" value="P-loop containing nucleotide triphosphate hydrolases"/>
    <property type="match status" value="2"/>
</dbReference>
<dbReference type="Proteomes" id="UP000738376">
    <property type="component" value="Unassembled WGS sequence"/>
</dbReference>
<name>A0ABX1LTC3_9CYAN</name>
<accession>A0ABX1LTC3</accession>
<evidence type="ECO:0000256" key="1">
    <source>
        <dbReference type="SAM" id="MobiDB-lite"/>
    </source>
</evidence>
<proteinExistence type="predicted"/>
<dbReference type="InterPro" id="IPR014001">
    <property type="entry name" value="Helicase_ATP-bd"/>
</dbReference>
<dbReference type="Pfam" id="PF00271">
    <property type="entry name" value="Helicase_C"/>
    <property type="match status" value="1"/>
</dbReference>
<evidence type="ECO:0000313" key="3">
    <source>
        <dbReference type="EMBL" id="NMF58049.1"/>
    </source>
</evidence>
<dbReference type="InterPro" id="IPR027417">
    <property type="entry name" value="P-loop_NTPase"/>
</dbReference>
<keyword evidence="4" id="KW-1185">Reference proteome</keyword>
<dbReference type="InterPro" id="IPR013670">
    <property type="entry name" value="EcoEI_R_C_dom"/>
</dbReference>
<dbReference type="Pfam" id="PF08463">
    <property type="entry name" value="EcoEI_R_C"/>
    <property type="match status" value="1"/>
</dbReference>
<keyword evidence="3" id="KW-0547">Nucleotide-binding</keyword>
<feature type="domain" description="Helicase ATP-binding" evidence="2">
    <location>
        <begin position="184"/>
        <end position="344"/>
    </location>
</feature>
<comment type="caution">
    <text evidence="3">The sequence shown here is derived from an EMBL/GenBank/DDBJ whole genome shotgun (WGS) entry which is preliminary data.</text>
</comment>
<dbReference type="SMART" id="SM00487">
    <property type="entry name" value="DEXDc"/>
    <property type="match status" value="1"/>
</dbReference>
<dbReference type="PANTHER" id="PTHR47396">
    <property type="entry name" value="TYPE I RESTRICTION ENZYME ECOKI R PROTEIN"/>
    <property type="match status" value="1"/>
</dbReference>
<dbReference type="SUPFAM" id="SSF52540">
    <property type="entry name" value="P-loop containing nucleoside triphosphate hydrolases"/>
    <property type="match status" value="2"/>
</dbReference>
<organism evidence="3 4">
    <name type="scientific">Pseudanabaena yagii GIHE-NHR1</name>
    <dbReference type="NCBI Taxonomy" id="2722753"/>
    <lineage>
        <taxon>Bacteria</taxon>
        <taxon>Bacillati</taxon>
        <taxon>Cyanobacteriota</taxon>
        <taxon>Cyanophyceae</taxon>
        <taxon>Pseudanabaenales</taxon>
        <taxon>Pseudanabaenaceae</taxon>
        <taxon>Pseudanabaena</taxon>
        <taxon>Pseudanabaena yagii</taxon>
    </lineage>
</organism>
<evidence type="ECO:0000259" key="2">
    <source>
        <dbReference type="PROSITE" id="PS51192"/>
    </source>
</evidence>
<dbReference type="CDD" id="cd18799">
    <property type="entry name" value="SF2_C_EcoAI-like"/>
    <property type="match status" value="1"/>
</dbReference>
<sequence>MMTSTNKKSFSERDICTKFITPALQKAGWDLLEQIREEVTLTQGRVFVRGKGMTMRGDRKRADYLLSYKHNLPLAVIEAKDNNHSVGAGMQQAIATGALIDVPFVYSSNGDAFLERDLSNPERVTEREIALDAFPSPEELWLRYCVAKGITNELQPLVEQSYYPSADRRQARYYQTIAINRTVEAIAKGQKRILLVMATGTGKTYTAFQIIWRLWKGKKAKRILFLADRNILIDQSKNNDFQPFGGAMTKIKKRQIDKSYEIYLALYQAITGNEEDKNIYKQFARDFFDLIVIDECHRGSAAEDSAWREVLEYFSSATQIGLTATPKETEDVSNIDYFGEPIYTYSLKQGIDDGFLAPYKVIKIDLDRDLDGWRPKLGQRDKYGNLIEDRVYNQRDFDKTLVLEERTLLVAQLVTDYLKSTDPYAKTIVFCEDIDHAERMRQALVNANGDRVKENAKYVMRITGDNDEGKAQLDNFIDPEQRYPVIVTTSELLTTGVDAKTCKLIVLDQRIQSMTKFKQIVGRGTRIDEEHNKLFFTIMDFKKATTLFADPEFDGDPVQIYEPQPDQPVSPPEPVNYDDDDFAENQRVSERRDRYVVAGESVDVVAIREQYLGKDGKLLTEAIRLKASQAIQGKYGTIASFLRRWQELERKGAIATELEELGISVAMLENEVGQEFDLFDLICHVAFDQPPLTRRERAAQVRTQMQKQNYFAKYGDRARQVLEKLLEKYADSGIEEIEKLDLLKVPPFTEFGKQLEIVRLFGGKQGYFQAIADLENALYQEVS</sequence>
<dbReference type="GO" id="GO:0004386">
    <property type="term" value="F:helicase activity"/>
    <property type="evidence" value="ECO:0007669"/>
    <property type="project" value="UniProtKB-KW"/>
</dbReference>
<dbReference type="CDD" id="cd18032">
    <property type="entry name" value="DEXHc_RE_I_III_res"/>
    <property type="match status" value="1"/>
</dbReference>
<feature type="region of interest" description="Disordered" evidence="1">
    <location>
        <begin position="555"/>
        <end position="579"/>
    </location>
</feature>